<proteinExistence type="predicted"/>
<dbReference type="InterPro" id="IPR019494">
    <property type="entry name" value="FIST_C"/>
</dbReference>
<accession>A0A0G3BIZ4</accession>
<dbReference type="KEGG" id="pbh:AAW51_1277"/>
<dbReference type="InterPro" id="IPR013702">
    <property type="entry name" value="FIST_domain_N"/>
</dbReference>
<evidence type="ECO:0000259" key="2">
    <source>
        <dbReference type="SMART" id="SM01204"/>
    </source>
</evidence>
<dbReference type="Pfam" id="PF08495">
    <property type="entry name" value="FIST"/>
    <property type="match status" value="1"/>
</dbReference>
<dbReference type="PANTHER" id="PTHR40252:SF2">
    <property type="entry name" value="BLR0328 PROTEIN"/>
    <property type="match status" value="1"/>
</dbReference>
<dbReference type="Pfam" id="PF10442">
    <property type="entry name" value="FIST_C"/>
    <property type="match status" value="1"/>
</dbReference>
<dbReference type="EMBL" id="CP011371">
    <property type="protein sequence ID" value="AKJ27968.1"/>
    <property type="molecule type" value="Genomic_DNA"/>
</dbReference>
<organism evidence="3 4">
    <name type="scientific">Caldimonas brevitalea</name>
    <dbReference type="NCBI Taxonomy" id="413882"/>
    <lineage>
        <taxon>Bacteria</taxon>
        <taxon>Pseudomonadati</taxon>
        <taxon>Pseudomonadota</taxon>
        <taxon>Betaproteobacteria</taxon>
        <taxon>Burkholderiales</taxon>
        <taxon>Sphaerotilaceae</taxon>
        <taxon>Caldimonas</taxon>
    </lineage>
</organism>
<evidence type="ECO:0000259" key="1">
    <source>
        <dbReference type="SMART" id="SM00897"/>
    </source>
</evidence>
<dbReference type="SMART" id="SM01204">
    <property type="entry name" value="FIST_C"/>
    <property type="match status" value="1"/>
</dbReference>
<dbReference type="AlphaFoldDB" id="A0A0G3BIZ4"/>
<feature type="domain" description="FIST C-domain" evidence="2">
    <location>
        <begin position="241"/>
        <end position="371"/>
    </location>
</feature>
<reference evidence="3 4" key="1">
    <citation type="submission" date="2015-05" db="EMBL/GenBank/DDBJ databases">
        <authorList>
            <person name="Tang B."/>
            <person name="Yu Y."/>
        </authorList>
    </citation>
    <scope>NUCLEOTIDE SEQUENCE [LARGE SCALE GENOMIC DNA]</scope>
    <source>
        <strain evidence="3 4">DSM 7029</strain>
    </source>
</reference>
<evidence type="ECO:0000313" key="4">
    <source>
        <dbReference type="Proteomes" id="UP000035352"/>
    </source>
</evidence>
<keyword evidence="4" id="KW-1185">Reference proteome</keyword>
<protein>
    <recommendedName>
        <fullName evidence="5">FIST domain containing protein</fullName>
    </recommendedName>
</protein>
<dbReference type="STRING" id="413882.AAW51_1277"/>
<dbReference type="Proteomes" id="UP000035352">
    <property type="component" value="Chromosome"/>
</dbReference>
<name>A0A0G3BIZ4_9BURK</name>
<evidence type="ECO:0008006" key="5">
    <source>
        <dbReference type="Google" id="ProtNLM"/>
    </source>
</evidence>
<gene>
    <name evidence="3" type="ORF">AAW51_1277</name>
</gene>
<evidence type="ECO:0000313" key="3">
    <source>
        <dbReference type="EMBL" id="AKJ27968.1"/>
    </source>
</evidence>
<dbReference type="PANTHER" id="PTHR40252">
    <property type="entry name" value="BLR0328 PROTEIN"/>
    <property type="match status" value="1"/>
</dbReference>
<sequence>MPLVEASRTPRSILRGMSAQRDPERAAAELFEQIWQPGLALAVVFCSPGYDRERLARALRERFGATPLIGCTTAAEIGPLGYSTGTLTGFSLSSREFSVSVHVIDHLQGYRSTDGQAIVDGMLGELSAQGVMPSRDNTFGMLLIDGNCQREERVAHSLHTALGDIELFGGSAGDGLEVGKNPYVLHGGGFHRDRAVFVLVSTAHPFVVFKTDSFLPTPTRMVITEARPEERKVLEINGERAALEYARQVGIAVEQLDITVFARHPIGVMRGGEFYPRTIVWIEDDLSLTFGCAIDAGVVLATAQPTDPIQALSQRLDALRQRVGTPELLIACDCMCRYHAMEDQGVTGQAGELLAAHGAVGFSTYGEQYNSMHINQALTGVAIGRKAVL</sequence>
<feature type="domain" description="FIST" evidence="1">
    <location>
        <begin position="37"/>
        <end position="240"/>
    </location>
</feature>
<dbReference type="SMART" id="SM00897">
    <property type="entry name" value="FIST"/>
    <property type="match status" value="1"/>
</dbReference>